<reference evidence="2" key="1">
    <citation type="submission" date="2023-07" db="EMBL/GenBank/DDBJ databases">
        <title>Characterization of two Paracoccaceae strains isolated from Phycosphere and proposal of Xinfangfangia lacusdiani sp. nov.</title>
        <authorList>
            <person name="Deng Y."/>
            <person name="Zhang Y.Q."/>
        </authorList>
    </citation>
    <scope>NUCLEOTIDE SEQUENCE [LARGE SCALE GENOMIC DNA]</scope>
    <source>
        <strain evidence="2">CPCC 101403</strain>
    </source>
</reference>
<comment type="caution">
    <text evidence="1">The sequence shown here is derived from an EMBL/GenBank/DDBJ whole genome shotgun (WGS) entry which is preliminary data.</text>
</comment>
<gene>
    <name evidence="1" type="ORF">RM190_22230</name>
</gene>
<evidence type="ECO:0000313" key="1">
    <source>
        <dbReference type="EMBL" id="MDT1064594.1"/>
    </source>
</evidence>
<accession>A0ABU3EK09</accession>
<organism evidence="1 2">
    <name type="scientific">Paracoccus broussonetiae</name>
    <dbReference type="NCBI Taxonomy" id="3075834"/>
    <lineage>
        <taxon>Bacteria</taxon>
        <taxon>Pseudomonadati</taxon>
        <taxon>Pseudomonadota</taxon>
        <taxon>Alphaproteobacteria</taxon>
        <taxon>Rhodobacterales</taxon>
        <taxon>Paracoccaceae</taxon>
        <taxon>Paracoccus</taxon>
    </lineage>
</organism>
<proteinExistence type="predicted"/>
<protein>
    <submittedName>
        <fullName evidence="1">RidA family protein</fullName>
        <ecNumber evidence="1">3.5.-.-</ecNumber>
    </submittedName>
</protein>
<dbReference type="PANTHER" id="PTHR11803">
    <property type="entry name" value="2-IMINOBUTANOATE/2-IMINOPROPANOATE DEAMINASE RIDA"/>
    <property type="match status" value="1"/>
</dbReference>
<dbReference type="Pfam" id="PF01042">
    <property type="entry name" value="Ribonuc_L-PSP"/>
    <property type="match status" value="1"/>
</dbReference>
<keyword evidence="1" id="KW-0378">Hydrolase</keyword>
<sequence>MFDIVKTGLLPSSAPVNGTVKAGDYITSVQVPRDQTTGKTVDGGITEQTTRTLENLKQAIGGAGAVLADVYEVVIYLKRRSDFAGMNEIYVKYFPENFPSRATIIADMVDEACLIEIVARAFVGNRGRS</sequence>
<dbReference type="InterPro" id="IPR035959">
    <property type="entry name" value="RutC-like_sf"/>
</dbReference>
<dbReference type="InterPro" id="IPR006175">
    <property type="entry name" value="YjgF/YER057c/UK114"/>
</dbReference>
<dbReference type="Gene3D" id="3.30.1330.40">
    <property type="entry name" value="RutC-like"/>
    <property type="match status" value="1"/>
</dbReference>
<keyword evidence="2" id="KW-1185">Reference proteome</keyword>
<dbReference type="GO" id="GO:0016787">
    <property type="term" value="F:hydrolase activity"/>
    <property type="evidence" value="ECO:0007669"/>
    <property type="project" value="UniProtKB-KW"/>
</dbReference>
<dbReference type="Proteomes" id="UP001251085">
    <property type="component" value="Unassembled WGS sequence"/>
</dbReference>
<dbReference type="EMBL" id="JAVRQI010000026">
    <property type="protein sequence ID" value="MDT1064594.1"/>
    <property type="molecule type" value="Genomic_DNA"/>
</dbReference>
<dbReference type="CDD" id="cd00448">
    <property type="entry name" value="YjgF_YER057c_UK114_family"/>
    <property type="match status" value="1"/>
</dbReference>
<evidence type="ECO:0000313" key="2">
    <source>
        <dbReference type="Proteomes" id="UP001251085"/>
    </source>
</evidence>
<dbReference type="EC" id="3.5.-.-" evidence="1"/>
<dbReference type="PANTHER" id="PTHR11803:SF39">
    <property type="entry name" value="2-IMINOBUTANOATE_2-IMINOPROPANOATE DEAMINASE"/>
    <property type="match status" value="1"/>
</dbReference>
<name>A0ABU3EK09_9RHOB</name>
<dbReference type="RefSeq" id="WP_311761679.1">
    <property type="nucleotide sequence ID" value="NZ_JAVRQI010000026.1"/>
</dbReference>
<dbReference type="SUPFAM" id="SSF55298">
    <property type="entry name" value="YjgF-like"/>
    <property type="match status" value="1"/>
</dbReference>